<evidence type="ECO:0000256" key="9">
    <source>
        <dbReference type="SAM" id="SignalP"/>
    </source>
</evidence>
<evidence type="ECO:0000256" key="2">
    <source>
        <dbReference type="ARBA" id="ARBA00022669"/>
    </source>
</evidence>
<dbReference type="Proteomes" id="UP000799437">
    <property type="component" value="Unassembled WGS sequence"/>
</dbReference>
<organism evidence="11 12">
    <name type="scientific">Pseudovirgaria hyperparasitica</name>
    <dbReference type="NCBI Taxonomy" id="470096"/>
    <lineage>
        <taxon>Eukaryota</taxon>
        <taxon>Fungi</taxon>
        <taxon>Dikarya</taxon>
        <taxon>Ascomycota</taxon>
        <taxon>Pezizomycotina</taxon>
        <taxon>Dothideomycetes</taxon>
        <taxon>Dothideomycetes incertae sedis</taxon>
        <taxon>Acrospermales</taxon>
        <taxon>Acrospermaceae</taxon>
        <taxon>Pseudovirgaria</taxon>
    </lineage>
</organism>
<evidence type="ECO:0000256" key="4">
    <source>
        <dbReference type="ARBA" id="ARBA00022729"/>
    </source>
</evidence>
<dbReference type="RefSeq" id="XP_033595735.1">
    <property type="nucleotide sequence ID" value="XM_033739804.1"/>
</dbReference>
<feature type="disulfide bond" evidence="8">
    <location>
        <begin position="66"/>
        <end position="80"/>
    </location>
</feature>
<accession>A0A6A6VU68</accession>
<dbReference type="PROSITE" id="PS50941">
    <property type="entry name" value="CHIT_BIND_I_2"/>
    <property type="match status" value="1"/>
</dbReference>
<comment type="cofactor">
    <cofactor evidence="1">
        <name>Co(2+)</name>
        <dbReference type="ChEBI" id="CHEBI:48828"/>
    </cofactor>
</comment>
<dbReference type="OrthoDB" id="1193027at2759"/>
<dbReference type="CDD" id="cd11618">
    <property type="entry name" value="ChtBD1_1"/>
    <property type="match status" value="1"/>
</dbReference>
<evidence type="ECO:0000313" key="11">
    <source>
        <dbReference type="EMBL" id="KAF2753284.1"/>
    </source>
</evidence>
<comment type="caution">
    <text evidence="8">Lacks conserved residue(s) required for the propagation of feature annotation.</text>
</comment>
<proteinExistence type="predicted"/>
<keyword evidence="6" id="KW-0119">Carbohydrate metabolism</keyword>
<dbReference type="GeneID" id="54480858"/>
<reference evidence="11" key="1">
    <citation type="journal article" date="2020" name="Stud. Mycol.">
        <title>101 Dothideomycetes genomes: a test case for predicting lifestyles and emergence of pathogens.</title>
        <authorList>
            <person name="Haridas S."/>
            <person name="Albert R."/>
            <person name="Binder M."/>
            <person name="Bloem J."/>
            <person name="Labutti K."/>
            <person name="Salamov A."/>
            <person name="Andreopoulos B."/>
            <person name="Baker S."/>
            <person name="Barry K."/>
            <person name="Bills G."/>
            <person name="Bluhm B."/>
            <person name="Cannon C."/>
            <person name="Castanera R."/>
            <person name="Culley D."/>
            <person name="Daum C."/>
            <person name="Ezra D."/>
            <person name="Gonzalez J."/>
            <person name="Henrissat B."/>
            <person name="Kuo A."/>
            <person name="Liang C."/>
            <person name="Lipzen A."/>
            <person name="Lutzoni F."/>
            <person name="Magnuson J."/>
            <person name="Mondo S."/>
            <person name="Nolan M."/>
            <person name="Ohm R."/>
            <person name="Pangilinan J."/>
            <person name="Park H.-J."/>
            <person name="Ramirez L."/>
            <person name="Alfaro M."/>
            <person name="Sun H."/>
            <person name="Tritt A."/>
            <person name="Yoshinaga Y."/>
            <person name="Zwiers L.-H."/>
            <person name="Turgeon B."/>
            <person name="Goodwin S."/>
            <person name="Spatafora J."/>
            <person name="Crous P."/>
            <person name="Grigoriev I."/>
        </authorList>
    </citation>
    <scope>NUCLEOTIDE SEQUENCE</scope>
    <source>
        <strain evidence="11">CBS 121739</strain>
    </source>
</reference>
<evidence type="ECO:0000256" key="8">
    <source>
        <dbReference type="PROSITE-ProRule" id="PRU00261"/>
    </source>
</evidence>
<name>A0A6A6VU68_9PEZI</name>
<dbReference type="EMBL" id="ML996584">
    <property type="protein sequence ID" value="KAF2753284.1"/>
    <property type="molecule type" value="Genomic_DNA"/>
</dbReference>
<keyword evidence="7" id="KW-0170">Cobalt</keyword>
<evidence type="ECO:0000259" key="10">
    <source>
        <dbReference type="PROSITE" id="PS50941"/>
    </source>
</evidence>
<keyword evidence="3" id="KW-0479">Metal-binding</keyword>
<evidence type="ECO:0000313" key="12">
    <source>
        <dbReference type="Proteomes" id="UP000799437"/>
    </source>
</evidence>
<gene>
    <name evidence="11" type="ORF">EJ05DRAFT_209700</name>
</gene>
<evidence type="ECO:0000256" key="7">
    <source>
        <dbReference type="ARBA" id="ARBA00023285"/>
    </source>
</evidence>
<evidence type="ECO:0000256" key="5">
    <source>
        <dbReference type="ARBA" id="ARBA00022801"/>
    </source>
</evidence>
<dbReference type="Gene3D" id="3.30.60.10">
    <property type="entry name" value="Endochitinase-like"/>
    <property type="match status" value="1"/>
</dbReference>
<keyword evidence="12" id="KW-1185">Reference proteome</keyword>
<dbReference type="GO" id="GO:0046872">
    <property type="term" value="F:metal ion binding"/>
    <property type="evidence" value="ECO:0007669"/>
    <property type="project" value="UniProtKB-KW"/>
</dbReference>
<dbReference type="SUPFAM" id="SSF57016">
    <property type="entry name" value="Plant lectins/antimicrobial peptides"/>
    <property type="match status" value="1"/>
</dbReference>
<feature type="chain" id="PRO_5025526131" description="Chitin-binding type-1 domain-containing protein" evidence="9">
    <location>
        <begin position="26"/>
        <end position="182"/>
    </location>
</feature>
<evidence type="ECO:0000256" key="6">
    <source>
        <dbReference type="ARBA" id="ARBA00023277"/>
    </source>
</evidence>
<feature type="domain" description="Chitin-binding type-1" evidence="10">
    <location>
        <begin position="47"/>
        <end position="93"/>
    </location>
</feature>
<keyword evidence="4 9" id="KW-0732">Signal</keyword>
<protein>
    <recommendedName>
        <fullName evidence="10">Chitin-binding type-1 domain-containing protein</fullName>
    </recommendedName>
</protein>
<keyword evidence="5" id="KW-0378">Hydrolase</keyword>
<dbReference type="InterPro" id="IPR036861">
    <property type="entry name" value="Endochitinase-like_sf"/>
</dbReference>
<evidence type="ECO:0000256" key="1">
    <source>
        <dbReference type="ARBA" id="ARBA00001941"/>
    </source>
</evidence>
<dbReference type="GO" id="GO:0008061">
    <property type="term" value="F:chitin binding"/>
    <property type="evidence" value="ECO:0007669"/>
    <property type="project" value="UniProtKB-UniRule"/>
</dbReference>
<keyword evidence="2 8" id="KW-0147">Chitin-binding</keyword>
<dbReference type="PANTHER" id="PTHR46471">
    <property type="entry name" value="CHITIN DEACETYLASE"/>
    <property type="match status" value="1"/>
</dbReference>
<feature type="signal peptide" evidence="9">
    <location>
        <begin position="1"/>
        <end position="25"/>
    </location>
</feature>
<evidence type="ECO:0000256" key="3">
    <source>
        <dbReference type="ARBA" id="ARBA00022723"/>
    </source>
</evidence>
<keyword evidence="8" id="KW-1015">Disulfide bond</keyword>
<dbReference type="AlphaFoldDB" id="A0A6A6VU68"/>
<sequence length="182" mass="18927">MYTHDKFGSFLLFVLFVLYLSTTFAAPSTRIPTLTIRQDSNLTVSGDGSCGGSSGQTCEGSTFGDCCSSKGFCGKNESYCTTGCQGDFGQCPTSDTSSDGSCGGPTSITCVGSEFGNCFAAVARATVGADASQTLDPVVWETSCLSVQMVHAVDQTKSAVRAVTTEIAVVREASQYTSRLDS</sequence>
<dbReference type="PANTHER" id="PTHR46471:SF2">
    <property type="entry name" value="CHITIN DEACETYLASE-RELATED"/>
    <property type="match status" value="1"/>
</dbReference>
<dbReference type="InterPro" id="IPR001002">
    <property type="entry name" value="Chitin-bd_1"/>
</dbReference>
<dbReference type="GO" id="GO:0016787">
    <property type="term" value="F:hydrolase activity"/>
    <property type="evidence" value="ECO:0007669"/>
    <property type="project" value="UniProtKB-KW"/>
</dbReference>